<accession>A0A859FDJ8</accession>
<feature type="transmembrane region" description="Helical" evidence="1">
    <location>
        <begin position="423"/>
        <end position="441"/>
    </location>
</feature>
<evidence type="ECO:0008006" key="4">
    <source>
        <dbReference type="Google" id="ProtNLM"/>
    </source>
</evidence>
<organism evidence="2 3">
    <name type="scientific">Paenalkalicoccus suaedae</name>
    <dbReference type="NCBI Taxonomy" id="2592382"/>
    <lineage>
        <taxon>Bacteria</taxon>
        <taxon>Bacillati</taxon>
        <taxon>Bacillota</taxon>
        <taxon>Bacilli</taxon>
        <taxon>Bacillales</taxon>
        <taxon>Bacillaceae</taxon>
        <taxon>Paenalkalicoccus</taxon>
    </lineage>
</organism>
<keyword evidence="1" id="KW-0812">Transmembrane</keyword>
<gene>
    <name evidence="2" type="ORF">FLK61_31715</name>
</gene>
<evidence type="ECO:0000313" key="3">
    <source>
        <dbReference type="Proteomes" id="UP000318138"/>
    </source>
</evidence>
<feature type="transmembrane region" description="Helical" evidence="1">
    <location>
        <begin position="7"/>
        <end position="27"/>
    </location>
</feature>
<feature type="transmembrane region" description="Helical" evidence="1">
    <location>
        <begin position="234"/>
        <end position="254"/>
    </location>
</feature>
<sequence>MRQYYYLLYLLVVVSYLFAYFTGATLLNYVASAVMMVALLLSFIYATNLFKVLGLLFLSVGVYLVFTYDIQGFWLFFNSNTGLVALLLMLPWMNNAVRAGGFDRKLQQLLKSNVSHAGSLYVRAKATSYILVTFINLSALYVAQNLLKEQLKGWKEKNTFISQTTLRAFALALAWSPMEVLVAISVDATGVSYLTLFPWLLAISLITFSIDSFFGKRRYQHVPIDKQEARPVPIMSILHLFLVLSLFLVAIVSISSFFNLSFILTVTLVILPFAMLWSLCMGRIRRFLKIGVVNWKERANGMQNFVVLFGSLAFFSDALNASPVLGAFQTPFLALGEQPLLLFLLIQFTYLSMSMVGIHPIATVSILIEAVGPLMGVINPLSFGIILVTGALATATVGTFGVTVTMTSMNTAQNPYRITKTNMPFALLYGSIGTIVAYLLTL</sequence>
<dbReference type="Proteomes" id="UP000318138">
    <property type="component" value="Chromosome"/>
</dbReference>
<feature type="transmembrane region" description="Helical" evidence="1">
    <location>
        <begin position="73"/>
        <end position="93"/>
    </location>
</feature>
<dbReference type="AlphaFoldDB" id="A0A859FDJ8"/>
<dbReference type="KEGG" id="psua:FLK61_31715"/>
<name>A0A859FDJ8_9BACI</name>
<feature type="transmembrane region" description="Helical" evidence="1">
    <location>
        <begin position="33"/>
        <end position="66"/>
    </location>
</feature>
<feature type="transmembrane region" description="Helical" evidence="1">
    <location>
        <begin position="192"/>
        <end position="214"/>
    </location>
</feature>
<feature type="transmembrane region" description="Helical" evidence="1">
    <location>
        <begin position="380"/>
        <end position="403"/>
    </location>
</feature>
<proteinExistence type="predicted"/>
<keyword evidence="1" id="KW-1133">Transmembrane helix</keyword>
<feature type="transmembrane region" description="Helical" evidence="1">
    <location>
        <begin position="340"/>
        <end position="368"/>
    </location>
</feature>
<dbReference type="RefSeq" id="WP_176009314.1">
    <property type="nucleotide sequence ID" value="NZ_CP041372.2"/>
</dbReference>
<keyword evidence="3" id="KW-1185">Reference proteome</keyword>
<dbReference type="EMBL" id="CP041372">
    <property type="protein sequence ID" value="QKS71279.1"/>
    <property type="molecule type" value="Genomic_DNA"/>
</dbReference>
<keyword evidence="1" id="KW-0472">Membrane</keyword>
<feature type="transmembrane region" description="Helical" evidence="1">
    <location>
        <begin position="168"/>
        <end position="186"/>
    </location>
</feature>
<reference evidence="3" key="1">
    <citation type="submission" date="2019-07" db="EMBL/GenBank/DDBJ databases">
        <title>Bacillus alkalisoli sp. nov. isolated from saline soil.</title>
        <authorList>
            <person name="Sun J.-Q."/>
            <person name="Xu L."/>
        </authorList>
    </citation>
    <scope>NUCLEOTIDE SEQUENCE [LARGE SCALE GENOMIC DNA]</scope>
    <source>
        <strain evidence="3">M4U3P1</strain>
    </source>
</reference>
<feature type="transmembrane region" description="Helical" evidence="1">
    <location>
        <begin position="126"/>
        <end position="147"/>
    </location>
</feature>
<evidence type="ECO:0000313" key="2">
    <source>
        <dbReference type="EMBL" id="QKS71279.1"/>
    </source>
</evidence>
<feature type="transmembrane region" description="Helical" evidence="1">
    <location>
        <begin position="260"/>
        <end position="284"/>
    </location>
</feature>
<evidence type="ECO:0000256" key="1">
    <source>
        <dbReference type="SAM" id="Phobius"/>
    </source>
</evidence>
<feature type="transmembrane region" description="Helical" evidence="1">
    <location>
        <begin position="305"/>
        <end position="328"/>
    </location>
</feature>
<protein>
    <recommendedName>
        <fullName evidence="4">Citrate transporter-like domain-containing protein</fullName>
    </recommendedName>
</protein>